<dbReference type="EMBL" id="CP054491">
    <property type="protein sequence ID" value="QKQ27921.1"/>
    <property type="molecule type" value="Genomic_DNA"/>
</dbReference>
<proteinExistence type="predicted"/>
<dbReference type="KEGG" id="rev:HUE57_17765"/>
<name>A0A6N0I0C3_9GAMM</name>
<dbReference type="Gene3D" id="1.10.3210.10">
    <property type="entry name" value="Hypothetical protein af1432"/>
    <property type="match status" value="1"/>
</dbReference>
<sequence length="48" mass="5576">MSTMRCPLTAERSYKKAMKPFEALTLMKEKMAHHFDSDIFATLVNLLK</sequence>
<evidence type="ECO:0000313" key="1">
    <source>
        <dbReference type="EMBL" id="QKQ27921.1"/>
    </source>
</evidence>
<dbReference type="AlphaFoldDB" id="A0A6N0I0C3"/>
<keyword evidence="2" id="KW-1185">Reference proteome</keyword>
<protein>
    <submittedName>
        <fullName evidence="1">Uncharacterized protein</fullName>
    </submittedName>
</protein>
<organism evidence="1 2">
    <name type="scientific">Candidatus Reidiella endopervernicosa</name>
    <dbReference type="NCBI Taxonomy" id="2738883"/>
    <lineage>
        <taxon>Bacteria</taxon>
        <taxon>Pseudomonadati</taxon>
        <taxon>Pseudomonadota</taxon>
        <taxon>Gammaproteobacteria</taxon>
        <taxon>Candidatus Reidiella</taxon>
    </lineage>
</organism>
<reference evidence="1 2" key="1">
    <citation type="submission" date="2020-05" db="EMBL/GenBank/DDBJ databases">
        <title>Horizontal transmission and recombination maintain forever young bacterial symbiont genomes.</title>
        <authorList>
            <person name="Russell S.L."/>
            <person name="Pepper-Tunick E."/>
            <person name="Svedberg J."/>
            <person name="Byrne A."/>
            <person name="Ruelas Castillo J."/>
            <person name="Vollmers C."/>
            <person name="Beinart R.A."/>
            <person name="Corbett-Detig R."/>
        </authorList>
    </citation>
    <scope>NUCLEOTIDE SEQUENCE [LARGE SCALE GENOMIC DNA]</scope>
    <source>
        <strain evidence="1">Santa_Monica_outfall</strain>
    </source>
</reference>
<dbReference type="Proteomes" id="UP000509658">
    <property type="component" value="Chromosome"/>
</dbReference>
<evidence type="ECO:0000313" key="2">
    <source>
        <dbReference type="Proteomes" id="UP000509658"/>
    </source>
</evidence>
<gene>
    <name evidence="1" type="ORF">HUE57_17765</name>
</gene>
<accession>A0A6N0I0C3</accession>
<dbReference type="RefSeq" id="WP_172840300.1">
    <property type="nucleotide sequence ID" value="NZ_CP054491.1"/>
</dbReference>